<gene>
    <name evidence="2" type="ORF">FSB78_11905</name>
</gene>
<dbReference type="GO" id="GO:0003700">
    <property type="term" value="F:DNA-binding transcription factor activity"/>
    <property type="evidence" value="ECO:0007669"/>
    <property type="project" value="InterPro"/>
</dbReference>
<feature type="domain" description="HTH araC/xylS-type" evidence="1">
    <location>
        <begin position="178"/>
        <end position="277"/>
    </location>
</feature>
<reference evidence="2 3" key="1">
    <citation type="journal article" date="2013" name="Antonie Van Leeuwenhoek">
        <title>Sphingomonas ginsenosidivorax sp. nov., with the ability to transform ginsenosides.</title>
        <authorList>
            <person name="Jin X.F."/>
            <person name="Kim J.K."/>
            <person name="Liu Q.M."/>
            <person name="Kang M.S."/>
            <person name="He D."/>
            <person name="Jin F.X."/>
            <person name="Kim S.C."/>
            <person name="Im W.T."/>
        </authorList>
    </citation>
    <scope>NUCLEOTIDE SEQUENCE [LARGE SCALE GENOMIC DNA]</scope>
    <source>
        <strain evidence="2 3">KHI67</strain>
    </source>
</reference>
<dbReference type="OrthoDB" id="2559672at2"/>
<evidence type="ECO:0000259" key="1">
    <source>
        <dbReference type="PROSITE" id="PS01124"/>
    </source>
</evidence>
<dbReference type="Gene3D" id="1.10.10.60">
    <property type="entry name" value="Homeodomain-like"/>
    <property type="match status" value="1"/>
</dbReference>
<dbReference type="EMBL" id="VOQR01000001">
    <property type="protein sequence ID" value="TXC71573.1"/>
    <property type="molecule type" value="Genomic_DNA"/>
</dbReference>
<keyword evidence="3" id="KW-1185">Reference proteome</keyword>
<comment type="caution">
    <text evidence="2">The sequence shown here is derived from an EMBL/GenBank/DDBJ whole genome shotgun (WGS) entry which is preliminary data.</text>
</comment>
<sequence length="308" mass="33586">MNDEVERRDGPMAAPVVMPEGMAIRYDMPDPRLAVFVTGYTAYSAESREPQIDWFLPAPVMLGVALDAGPIHPRIGSRTFPPMVQASLIGPTSRPFSVTTHGGTMVGIGISAAGWAAMTGRSAVDYHNRIVPLDTVLDPSVVDRLITALTAAPDRAALRPVLDEILLPLFVRQDPHESEIRALMSLVVRPGMSEVGELAAELGITASTLRRLSQRYFGMPSKLLLRRARFLRSFVQLFVSGNPTDVTAIDPSYHDMPHFLRDANTFLGTTPRRFMQLANPFLTASVRARAAVLGAPTQALHAPPVNRD</sequence>
<accession>A0A5C6UFL4</accession>
<dbReference type="GO" id="GO:0043565">
    <property type="term" value="F:sequence-specific DNA binding"/>
    <property type="evidence" value="ECO:0007669"/>
    <property type="project" value="InterPro"/>
</dbReference>
<evidence type="ECO:0000313" key="2">
    <source>
        <dbReference type="EMBL" id="TXC71573.1"/>
    </source>
</evidence>
<proteinExistence type="predicted"/>
<name>A0A5C6UFL4_9SPHN</name>
<dbReference type="Pfam" id="PF12833">
    <property type="entry name" value="HTH_18"/>
    <property type="match status" value="1"/>
</dbReference>
<organism evidence="2 3">
    <name type="scientific">Sphingomonas ginsenosidivorax</name>
    <dbReference type="NCBI Taxonomy" id="862135"/>
    <lineage>
        <taxon>Bacteria</taxon>
        <taxon>Pseudomonadati</taxon>
        <taxon>Pseudomonadota</taxon>
        <taxon>Alphaproteobacteria</taxon>
        <taxon>Sphingomonadales</taxon>
        <taxon>Sphingomonadaceae</taxon>
        <taxon>Sphingomonas</taxon>
    </lineage>
</organism>
<dbReference type="RefSeq" id="WP_147082850.1">
    <property type="nucleotide sequence ID" value="NZ_VOQR01000001.1"/>
</dbReference>
<dbReference type="AlphaFoldDB" id="A0A5C6UFL4"/>
<dbReference type="InterPro" id="IPR018060">
    <property type="entry name" value="HTH_AraC"/>
</dbReference>
<evidence type="ECO:0000313" key="3">
    <source>
        <dbReference type="Proteomes" id="UP000321250"/>
    </source>
</evidence>
<dbReference type="Proteomes" id="UP000321250">
    <property type="component" value="Unassembled WGS sequence"/>
</dbReference>
<dbReference type="PROSITE" id="PS01124">
    <property type="entry name" value="HTH_ARAC_FAMILY_2"/>
    <property type="match status" value="1"/>
</dbReference>
<protein>
    <submittedName>
        <fullName evidence="2">Helix-turn-helix domain-containing protein</fullName>
    </submittedName>
</protein>